<evidence type="ECO:0000313" key="1">
    <source>
        <dbReference type="EMBL" id="TMW67490.1"/>
    </source>
</evidence>
<gene>
    <name evidence="1" type="ORF">Poli38472_011110</name>
</gene>
<dbReference type="SUPFAM" id="SSF52047">
    <property type="entry name" value="RNI-like"/>
    <property type="match status" value="1"/>
</dbReference>
<dbReference type="Proteomes" id="UP000794436">
    <property type="component" value="Unassembled WGS sequence"/>
</dbReference>
<reference evidence="1" key="1">
    <citation type="submission" date="2019-03" db="EMBL/GenBank/DDBJ databases">
        <title>Long read genome sequence of the mycoparasitic Pythium oligandrum ATCC 38472 isolated from sugarbeet rhizosphere.</title>
        <authorList>
            <person name="Gaulin E."/>
        </authorList>
    </citation>
    <scope>NUCLEOTIDE SEQUENCE</scope>
    <source>
        <strain evidence="1">ATCC 38472_TT</strain>
    </source>
</reference>
<accession>A0A8K1CRN5</accession>
<dbReference type="OrthoDB" id="124020at2759"/>
<keyword evidence="2" id="KW-1185">Reference proteome</keyword>
<dbReference type="InterPro" id="IPR032675">
    <property type="entry name" value="LRR_dom_sf"/>
</dbReference>
<evidence type="ECO:0000313" key="2">
    <source>
        <dbReference type="Proteomes" id="UP000794436"/>
    </source>
</evidence>
<proteinExistence type="predicted"/>
<comment type="caution">
    <text evidence="1">The sequence shown here is derived from an EMBL/GenBank/DDBJ whole genome shotgun (WGS) entry which is preliminary data.</text>
</comment>
<protein>
    <submittedName>
        <fullName evidence="1">Uncharacterized protein</fullName>
    </submittedName>
</protein>
<dbReference type="AlphaFoldDB" id="A0A8K1CRN5"/>
<organism evidence="1 2">
    <name type="scientific">Pythium oligandrum</name>
    <name type="common">Mycoparasitic fungus</name>
    <dbReference type="NCBI Taxonomy" id="41045"/>
    <lineage>
        <taxon>Eukaryota</taxon>
        <taxon>Sar</taxon>
        <taxon>Stramenopiles</taxon>
        <taxon>Oomycota</taxon>
        <taxon>Peronosporomycetes</taxon>
        <taxon>Pythiales</taxon>
        <taxon>Pythiaceae</taxon>
        <taxon>Pythium</taxon>
    </lineage>
</organism>
<sequence>MIDFQGVQCDLPKLEWCFSFLTALTTRVLASELQAHFTTDSNRQTPRWIAVGLDLSHCELTTSQFVKLHEVMRAYAEFEPPQAESSGCQQVFFVITSLNLSWNEFQSHRDYEIVTDIMLLQSSRVAVRHLNLTNTFYAKTPIAHVTAFQWFIQRVLRDDASSLEELSLGGECHVSDAHVAAVYSALRYSTKLKALRIKQNPESTSKEDVSCNFQAMWSWLALAVMHSSSVSTLMSLAFPYFAITEEVVDCFQKTLESEQPAMIALTAESPEMEAIVKRDSEARIHPAGKTFVSIKRGSKLRLWPKTQASVLMLSQYAIDRPLEVVLTLSKWTCVIIPGCGFGWVMNAALVVHEERQMSSRRIPLRAFMWIAPKTYTVAHIPAVRSLVCLIGEGLKALYLAKTQFTTDDMATIVAHCPLLQHLEVPRHNLLSLEFLRKHSSIRLRTLNVQFFVNGPAIDAYSPWSLVADLVAFLKSPASQRLWHLAFEYKWDGMMVTRLLTAVEKHPTLETVDIFHVSNENGDVYERQATSPGQSPAMRQAVKLAFLSVIRHQLETTSIALHRLDAVLVAAIFLFAAEPTQKQINHIHRRAYTRGF</sequence>
<name>A0A8K1CRN5_PYTOL</name>
<dbReference type="Gene3D" id="3.80.10.10">
    <property type="entry name" value="Ribonuclease Inhibitor"/>
    <property type="match status" value="1"/>
</dbReference>
<dbReference type="EMBL" id="SPLM01000004">
    <property type="protein sequence ID" value="TMW67490.1"/>
    <property type="molecule type" value="Genomic_DNA"/>
</dbReference>